<proteinExistence type="predicted"/>
<evidence type="ECO:0000313" key="2">
    <source>
        <dbReference type="Proteomes" id="UP001187192"/>
    </source>
</evidence>
<dbReference type="EMBL" id="BTGU01000268">
    <property type="protein sequence ID" value="GMN65872.1"/>
    <property type="molecule type" value="Genomic_DNA"/>
</dbReference>
<dbReference type="AlphaFoldDB" id="A0AA88J9M6"/>
<accession>A0AA88J9M6</accession>
<dbReference type="Proteomes" id="UP001187192">
    <property type="component" value="Unassembled WGS sequence"/>
</dbReference>
<name>A0AA88J9M6_FICCA</name>
<organism evidence="1 2">
    <name type="scientific">Ficus carica</name>
    <name type="common">Common fig</name>
    <dbReference type="NCBI Taxonomy" id="3494"/>
    <lineage>
        <taxon>Eukaryota</taxon>
        <taxon>Viridiplantae</taxon>
        <taxon>Streptophyta</taxon>
        <taxon>Embryophyta</taxon>
        <taxon>Tracheophyta</taxon>
        <taxon>Spermatophyta</taxon>
        <taxon>Magnoliopsida</taxon>
        <taxon>eudicotyledons</taxon>
        <taxon>Gunneridae</taxon>
        <taxon>Pentapetalae</taxon>
        <taxon>rosids</taxon>
        <taxon>fabids</taxon>
        <taxon>Rosales</taxon>
        <taxon>Moraceae</taxon>
        <taxon>Ficeae</taxon>
        <taxon>Ficus</taxon>
    </lineage>
</organism>
<keyword evidence="2" id="KW-1185">Reference proteome</keyword>
<reference evidence="1" key="1">
    <citation type="submission" date="2023-07" db="EMBL/GenBank/DDBJ databases">
        <title>draft genome sequence of fig (Ficus carica).</title>
        <authorList>
            <person name="Takahashi T."/>
            <person name="Nishimura K."/>
        </authorList>
    </citation>
    <scope>NUCLEOTIDE SEQUENCE</scope>
</reference>
<gene>
    <name evidence="1" type="ORF">TIFTF001_034944</name>
</gene>
<evidence type="ECO:0000313" key="1">
    <source>
        <dbReference type="EMBL" id="GMN65872.1"/>
    </source>
</evidence>
<comment type="caution">
    <text evidence="1">The sequence shown here is derived from an EMBL/GenBank/DDBJ whole genome shotgun (WGS) entry which is preliminary data.</text>
</comment>
<protein>
    <submittedName>
        <fullName evidence="1">Uncharacterized protein</fullName>
    </submittedName>
</protein>
<sequence>MALAACWLRIRPEILAGWDCGNGPGSWRELRAWWAVWTGAVGLDLEPGWQLDSRPGWQLSRGLDWSWNFGPKLTLGWSYRGLG</sequence>